<evidence type="ECO:0000256" key="4">
    <source>
        <dbReference type="ARBA" id="ARBA00022801"/>
    </source>
</evidence>
<evidence type="ECO:0000256" key="5">
    <source>
        <dbReference type="HAMAP-Rule" id="MF_00265"/>
    </source>
</evidence>
<evidence type="ECO:0000256" key="3">
    <source>
        <dbReference type="ARBA" id="ARBA00022723"/>
    </source>
</evidence>
<keyword evidence="2 5" id="KW-0540">Nuclease</keyword>
<dbReference type="HAMAP" id="MF_00265">
    <property type="entry name" value="VapC_Nob1"/>
    <property type="match status" value="1"/>
</dbReference>
<dbReference type="InterPro" id="IPR029060">
    <property type="entry name" value="PIN-like_dom_sf"/>
</dbReference>
<feature type="binding site" evidence="5">
    <location>
        <position position="10"/>
    </location>
    <ligand>
        <name>Mg(2+)</name>
        <dbReference type="ChEBI" id="CHEBI:18420"/>
    </ligand>
</feature>
<dbReference type="RefSeq" id="WP_093691322.1">
    <property type="nucleotide sequence ID" value="NZ_FNBU01000023.1"/>
</dbReference>
<evidence type="ECO:0000313" key="7">
    <source>
        <dbReference type="EMBL" id="SDF71043.1"/>
    </source>
</evidence>
<comment type="similarity">
    <text evidence="5">Belongs to the PINc/VapC protein family.</text>
</comment>
<dbReference type="STRING" id="1123285.SAMN05660235_02482"/>
<evidence type="ECO:0000256" key="1">
    <source>
        <dbReference type="ARBA" id="ARBA00022649"/>
    </source>
</evidence>
<keyword evidence="5" id="KW-0800">Toxin</keyword>
<keyword evidence="4 5" id="KW-0378">Hydrolase</keyword>
<accession>A0A1G7NAI1</accession>
<keyword evidence="1 5" id="KW-1277">Toxin-antitoxin system</keyword>
<keyword evidence="5" id="KW-0460">Magnesium</keyword>
<reference evidence="8" key="1">
    <citation type="submission" date="2016-10" db="EMBL/GenBank/DDBJ databases">
        <authorList>
            <person name="Varghese N."/>
            <person name="Submissions S."/>
        </authorList>
    </citation>
    <scope>NUCLEOTIDE SEQUENCE [LARGE SCALE GENOMIC DNA]</scope>
    <source>
        <strain evidence="8">DSM 23256</strain>
    </source>
</reference>
<dbReference type="SUPFAM" id="SSF88723">
    <property type="entry name" value="PIN domain-like"/>
    <property type="match status" value="1"/>
</dbReference>
<feature type="binding site" evidence="5">
    <location>
        <position position="106"/>
    </location>
    <ligand>
        <name>Mg(2+)</name>
        <dbReference type="ChEBI" id="CHEBI:18420"/>
    </ligand>
</feature>
<comment type="cofactor">
    <cofactor evidence="5">
        <name>Mg(2+)</name>
        <dbReference type="ChEBI" id="CHEBI:18420"/>
    </cofactor>
</comment>
<dbReference type="InterPro" id="IPR022907">
    <property type="entry name" value="VapC_family"/>
</dbReference>
<evidence type="ECO:0000259" key="6">
    <source>
        <dbReference type="Pfam" id="PF01850"/>
    </source>
</evidence>
<dbReference type="GO" id="GO:0004540">
    <property type="term" value="F:RNA nuclease activity"/>
    <property type="evidence" value="ECO:0007669"/>
    <property type="project" value="InterPro"/>
</dbReference>
<dbReference type="Gene3D" id="3.40.50.1010">
    <property type="entry name" value="5'-nuclease"/>
    <property type="match status" value="1"/>
</dbReference>
<name>A0A1G7NAI1_9FIRM</name>
<dbReference type="InterPro" id="IPR002716">
    <property type="entry name" value="PIN_dom"/>
</dbReference>
<dbReference type="OrthoDB" id="1684714at2"/>
<dbReference type="EMBL" id="FNBU01000023">
    <property type="protein sequence ID" value="SDF71043.1"/>
    <property type="molecule type" value="Genomic_DNA"/>
</dbReference>
<dbReference type="GO" id="GO:0090729">
    <property type="term" value="F:toxin activity"/>
    <property type="evidence" value="ECO:0007669"/>
    <property type="project" value="UniProtKB-KW"/>
</dbReference>
<protein>
    <recommendedName>
        <fullName evidence="5">Ribonuclease VapC</fullName>
        <shortName evidence="5">RNase VapC</shortName>
        <ecNumber evidence="5">3.1.-.-</ecNumber>
    </recommendedName>
    <alternativeName>
        <fullName evidence="5">Toxin VapC</fullName>
    </alternativeName>
</protein>
<keyword evidence="8" id="KW-1185">Reference proteome</keyword>
<dbReference type="GO" id="GO:0016787">
    <property type="term" value="F:hydrolase activity"/>
    <property type="evidence" value="ECO:0007669"/>
    <property type="project" value="UniProtKB-KW"/>
</dbReference>
<evidence type="ECO:0000256" key="2">
    <source>
        <dbReference type="ARBA" id="ARBA00022722"/>
    </source>
</evidence>
<evidence type="ECO:0000313" key="8">
    <source>
        <dbReference type="Proteomes" id="UP000243333"/>
    </source>
</evidence>
<sequence length="139" mass="15405">MTGVKNLVIDANIILRAVLNDVPDQASKVFNLLQRAEAGEIVLLVPVPVISDVIYVLSGMKVPKEEIVATVRDWFNLPGVLPLGIEASVVHTSLDLFWGKNIKWSDALIAARMLEWGYTTICTFDHHFTRIPGITRVTP</sequence>
<gene>
    <name evidence="5" type="primary">vapC</name>
    <name evidence="7" type="ORF">SAMN05660235_02482</name>
</gene>
<dbReference type="GO" id="GO:0000287">
    <property type="term" value="F:magnesium ion binding"/>
    <property type="evidence" value="ECO:0007669"/>
    <property type="project" value="UniProtKB-UniRule"/>
</dbReference>
<keyword evidence="3 5" id="KW-0479">Metal-binding</keyword>
<dbReference type="Proteomes" id="UP000243333">
    <property type="component" value="Unassembled WGS sequence"/>
</dbReference>
<organism evidence="7 8">
    <name type="scientific">Sporolituus thermophilus DSM 23256</name>
    <dbReference type="NCBI Taxonomy" id="1123285"/>
    <lineage>
        <taxon>Bacteria</taxon>
        <taxon>Bacillati</taxon>
        <taxon>Bacillota</taxon>
        <taxon>Negativicutes</taxon>
        <taxon>Selenomonadales</taxon>
        <taxon>Sporomusaceae</taxon>
        <taxon>Sporolituus</taxon>
    </lineage>
</organism>
<dbReference type="AlphaFoldDB" id="A0A1G7NAI1"/>
<feature type="domain" description="PIN" evidence="6">
    <location>
        <begin position="8"/>
        <end position="132"/>
    </location>
</feature>
<dbReference type="EC" id="3.1.-.-" evidence="5"/>
<comment type="function">
    <text evidence="5">Toxic component of a toxin-antitoxin (TA) system. An RNase.</text>
</comment>
<dbReference type="Pfam" id="PF01850">
    <property type="entry name" value="PIN"/>
    <property type="match status" value="1"/>
</dbReference>
<proteinExistence type="inferred from homology"/>